<gene>
    <name evidence="1" type="ORF">FA95DRAFT_1479763</name>
</gene>
<reference evidence="1" key="1">
    <citation type="submission" date="2021-02" db="EMBL/GenBank/DDBJ databases">
        <authorList>
            <consortium name="DOE Joint Genome Institute"/>
            <person name="Ahrendt S."/>
            <person name="Looney B.P."/>
            <person name="Miyauchi S."/>
            <person name="Morin E."/>
            <person name="Drula E."/>
            <person name="Courty P.E."/>
            <person name="Chicoki N."/>
            <person name="Fauchery L."/>
            <person name="Kohler A."/>
            <person name="Kuo A."/>
            <person name="Labutti K."/>
            <person name="Pangilinan J."/>
            <person name="Lipzen A."/>
            <person name="Riley R."/>
            <person name="Andreopoulos W."/>
            <person name="He G."/>
            <person name="Johnson J."/>
            <person name="Barry K.W."/>
            <person name="Grigoriev I.V."/>
            <person name="Nagy L."/>
            <person name="Hibbett D."/>
            <person name="Henrissat B."/>
            <person name="Matheny P.B."/>
            <person name="Labbe J."/>
            <person name="Martin F."/>
        </authorList>
    </citation>
    <scope>NUCLEOTIDE SEQUENCE</scope>
    <source>
        <strain evidence="1">FP105234-sp</strain>
    </source>
</reference>
<evidence type="ECO:0000313" key="1">
    <source>
        <dbReference type="EMBL" id="KAI0047000.1"/>
    </source>
</evidence>
<evidence type="ECO:0000313" key="2">
    <source>
        <dbReference type="Proteomes" id="UP000814033"/>
    </source>
</evidence>
<sequence>KSWRAVAYSFFTADVRYEVYDGRPCHFFPCAARKCTNKLGGVRRYQDTKDRNSTANLLYHARHCFGKEAVDAAVNGRKVSEKSGSIFAAFARQGQKPAHPSNRLHTKWETRAHVVKWITESSRPINIINDRELQELLTAGRPSIQVPSHFTIARDIKAAFGPERERIGGLLRDHAGALHFATDAWTSPNHRAFVAWTVHLKHEGVMFSFLLDFVEVAEV</sequence>
<feature type="non-terminal residue" evidence="1">
    <location>
        <position position="1"/>
    </location>
</feature>
<feature type="non-terminal residue" evidence="1">
    <location>
        <position position="219"/>
    </location>
</feature>
<keyword evidence="2" id="KW-1185">Reference proteome</keyword>
<name>A0ACB8RSJ3_9AGAM</name>
<organism evidence="1 2">
    <name type="scientific">Auriscalpium vulgare</name>
    <dbReference type="NCBI Taxonomy" id="40419"/>
    <lineage>
        <taxon>Eukaryota</taxon>
        <taxon>Fungi</taxon>
        <taxon>Dikarya</taxon>
        <taxon>Basidiomycota</taxon>
        <taxon>Agaricomycotina</taxon>
        <taxon>Agaricomycetes</taxon>
        <taxon>Russulales</taxon>
        <taxon>Auriscalpiaceae</taxon>
        <taxon>Auriscalpium</taxon>
    </lineage>
</organism>
<dbReference type="Proteomes" id="UP000814033">
    <property type="component" value="Unassembled WGS sequence"/>
</dbReference>
<comment type="caution">
    <text evidence="1">The sequence shown here is derived from an EMBL/GenBank/DDBJ whole genome shotgun (WGS) entry which is preliminary data.</text>
</comment>
<protein>
    <submittedName>
        <fullName evidence="1">Uncharacterized protein</fullName>
    </submittedName>
</protein>
<reference evidence="1" key="2">
    <citation type="journal article" date="2022" name="New Phytol.">
        <title>Evolutionary transition to the ectomycorrhizal habit in the genomes of a hyperdiverse lineage of mushroom-forming fungi.</title>
        <authorList>
            <person name="Looney B."/>
            <person name="Miyauchi S."/>
            <person name="Morin E."/>
            <person name="Drula E."/>
            <person name="Courty P.E."/>
            <person name="Kohler A."/>
            <person name="Kuo A."/>
            <person name="LaButti K."/>
            <person name="Pangilinan J."/>
            <person name="Lipzen A."/>
            <person name="Riley R."/>
            <person name="Andreopoulos W."/>
            <person name="He G."/>
            <person name="Johnson J."/>
            <person name="Nolan M."/>
            <person name="Tritt A."/>
            <person name="Barry K.W."/>
            <person name="Grigoriev I.V."/>
            <person name="Nagy L.G."/>
            <person name="Hibbett D."/>
            <person name="Henrissat B."/>
            <person name="Matheny P.B."/>
            <person name="Labbe J."/>
            <person name="Martin F.M."/>
        </authorList>
    </citation>
    <scope>NUCLEOTIDE SEQUENCE</scope>
    <source>
        <strain evidence="1">FP105234-sp</strain>
    </source>
</reference>
<proteinExistence type="predicted"/>
<dbReference type="EMBL" id="MU275913">
    <property type="protein sequence ID" value="KAI0047000.1"/>
    <property type="molecule type" value="Genomic_DNA"/>
</dbReference>
<accession>A0ACB8RSJ3</accession>